<keyword evidence="5" id="KW-0175">Coiled coil</keyword>
<accession>A0A1L3JEI2</accession>
<protein>
    <submittedName>
        <fullName evidence="7">Sulfatase</fullName>
    </submittedName>
</protein>
<dbReference type="Pfam" id="PF00884">
    <property type="entry name" value="Sulfatase"/>
    <property type="match status" value="1"/>
</dbReference>
<dbReference type="GO" id="GO:0046872">
    <property type="term" value="F:metal ion binding"/>
    <property type="evidence" value="ECO:0007669"/>
    <property type="project" value="UniProtKB-KW"/>
</dbReference>
<evidence type="ECO:0000256" key="3">
    <source>
        <dbReference type="ARBA" id="ARBA00022801"/>
    </source>
</evidence>
<reference evidence="7 8" key="1">
    <citation type="submission" date="2016-11" db="EMBL/GenBank/DDBJ databases">
        <title>Sphingorhabdus sp. LPB0140, isolated from marine environment.</title>
        <authorList>
            <person name="Kim E."/>
            <person name="Yi H."/>
        </authorList>
    </citation>
    <scope>NUCLEOTIDE SEQUENCE [LARGE SCALE GENOMIC DNA]</scope>
    <source>
        <strain evidence="7 8">LPB0140</strain>
    </source>
</reference>
<feature type="domain" description="Sulfatase N-terminal" evidence="6">
    <location>
        <begin position="50"/>
        <end position="402"/>
    </location>
</feature>
<keyword evidence="4" id="KW-0106">Calcium</keyword>
<dbReference type="Proteomes" id="UP000242561">
    <property type="component" value="Chromosome"/>
</dbReference>
<evidence type="ECO:0000259" key="6">
    <source>
        <dbReference type="Pfam" id="PF00884"/>
    </source>
</evidence>
<dbReference type="STRING" id="1913578.LPB140_03515"/>
<dbReference type="SUPFAM" id="SSF53649">
    <property type="entry name" value="Alkaline phosphatase-like"/>
    <property type="match status" value="1"/>
</dbReference>
<evidence type="ECO:0000313" key="8">
    <source>
        <dbReference type="Proteomes" id="UP000242561"/>
    </source>
</evidence>
<evidence type="ECO:0000256" key="2">
    <source>
        <dbReference type="ARBA" id="ARBA00022723"/>
    </source>
</evidence>
<comment type="similarity">
    <text evidence="1">Belongs to the sulfatase family.</text>
</comment>
<dbReference type="EMBL" id="CP018154">
    <property type="protein sequence ID" value="APG63534.1"/>
    <property type="molecule type" value="Genomic_DNA"/>
</dbReference>
<dbReference type="InterPro" id="IPR024607">
    <property type="entry name" value="Sulfatase_CS"/>
</dbReference>
<proteinExistence type="inferred from homology"/>
<evidence type="ECO:0000256" key="5">
    <source>
        <dbReference type="SAM" id="Coils"/>
    </source>
</evidence>
<dbReference type="GO" id="GO:0004065">
    <property type="term" value="F:arylsulfatase activity"/>
    <property type="evidence" value="ECO:0007669"/>
    <property type="project" value="TreeGrafter"/>
</dbReference>
<dbReference type="Gene3D" id="3.40.720.10">
    <property type="entry name" value="Alkaline Phosphatase, subunit A"/>
    <property type="match status" value="1"/>
</dbReference>
<evidence type="ECO:0000256" key="4">
    <source>
        <dbReference type="ARBA" id="ARBA00022837"/>
    </source>
</evidence>
<dbReference type="PANTHER" id="PTHR42693:SF53">
    <property type="entry name" value="ENDO-4-O-SULFATASE"/>
    <property type="match status" value="1"/>
</dbReference>
<keyword evidence="2" id="KW-0479">Metal-binding</keyword>
<dbReference type="PANTHER" id="PTHR42693">
    <property type="entry name" value="ARYLSULFATASE FAMILY MEMBER"/>
    <property type="match status" value="1"/>
</dbReference>
<keyword evidence="3" id="KW-0378">Hydrolase</keyword>
<keyword evidence="8" id="KW-1185">Reference proteome</keyword>
<sequence>MLALLGGHLFVAKTDIAVSKVAAATKIEAVSAKAKINNIQNNKAQHKAKPNILILFFDDMRFDSFSYRGGPVPTPNIDALAAASTRFDMAMTTTGLCSPSRAALFTGRWGHRTGLDDNVELWHSRLSELDPNQGGIIRRAKDAGYYIGYVGKWHLGANGPQKRGADFIGAFEKDDKEAVRPFTPDSDLEQVRGYIAGKRDANGEKHQYYETLPGTYEDTITSEKVRSGQEFLHLAAKKKEPFFGVISFQQPHPPYRVPEPYASMFDPDKVTLPVNHMAARVDTPLSQEYPYWPWHDVSHMNEDDWRKARAHYYGAIAMIDHAVGQIIETAKKEGVYDDLHIILLGDQGSMIGEHGLYDKAAYAYDELMRIPLLVRDPDIAPRIVNRHVSLMDIPATMSEWMGLAADGESDGRSLTPLMKRGDVALSDEEDRAFYAYEWYNGAWFGLRAIRTKQYKYVWNPGDKNDELYDLINDPGEMTNLAPNSAYKEQIRNLRGQLLDHLRAVHDPSAGRLEKLIARTGG</sequence>
<name>A0A1L3JEI2_9SPHN</name>
<dbReference type="KEGG" id="sphl:LPB140_03515"/>
<evidence type="ECO:0000256" key="1">
    <source>
        <dbReference type="ARBA" id="ARBA00008779"/>
    </source>
</evidence>
<feature type="coiled-coil region" evidence="5">
    <location>
        <begin position="22"/>
        <end position="49"/>
    </location>
</feature>
<dbReference type="PROSITE" id="PS00523">
    <property type="entry name" value="SULFATASE_1"/>
    <property type="match status" value="1"/>
</dbReference>
<dbReference type="InterPro" id="IPR000917">
    <property type="entry name" value="Sulfatase_N"/>
</dbReference>
<dbReference type="AlphaFoldDB" id="A0A1L3JEI2"/>
<dbReference type="InterPro" id="IPR050738">
    <property type="entry name" value="Sulfatase"/>
</dbReference>
<dbReference type="InterPro" id="IPR017850">
    <property type="entry name" value="Alkaline_phosphatase_core_sf"/>
</dbReference>
<dbReference type="OrthoDB" id="9795675at2"/>
<organism evidence="7 8">
    <name type="scientific">Sphingorhabdus lutea</name>
    <dbReference type="NCBI Taxonomy" id="1913578"/>
    <lineage>
        <taxon>Bacteria</taxon>
        <taxon>Pseudomonadati</taxon>
        <taxon>Pseudomonadota</taxon>
        <taxon>Alphaproteobacteria</taxon>
        <taxon>Sphingomonadales</taxon>
        <taxon>Sphingomonadaceae</taxon>
        <taxon>Sphingorhabdus</taxon>
    </lineage>
</organism>
<gene>
    <name evidence="7" type="ORF">LPB140_03515</name>
</gene>
<evidence type="ECO:0000313" key="7">
    <source>
        <dbReference type="EMBL" id="APG63534.1"/>
    </source>
</evidence>